<reference evidence="1" key="5">
    <citation type="journal article" date="2021" name="G3 (Bethesda)">
        <title>Aegilops tauschii genome assembly Aet v5.0 features greater sequence contiguity and improved annotation.</title>
        <authorList>
            <person name="Wang L."/>
            <person name="Zhu T."/>
            <person name="Rodriguez J.C."/>
            <person name="Deal K.R."/>
            <person name="Dubcovsky J."/>
            <person name="McGuire P.E."/>
            <person name="Lux T."/>
            <person name="Spannagl M."/>
            <person name="Mayer K.F.X."/>
            <person name="Baldrich P."/>
            <person name="Meyers B.C."/>
            <person name="Huo N."/>
            <person name="Gu Y.Q."/>
            <person name="Zhou H."/>
            <person name="Devos K.M."/>
            <person name="Bennetzen J.L."/>
            <person name="Unver T."/>
            <person name="Budak H."/>
            <person name="Gulick P.J."/>
            <person name="Galiba G."/>
            <person name="Kalapos B."/>
            <person name="Nelson D.R."/>
            <person name="Li P."/>
            <person name="You F.M."/>
            <person name="Luo M.C."/>
            <person name="Dvorak J."/>
        </authorList>
    </citation>
    <scope>NUCLEOTIDE SEQUENCE [LARGE SCALE GENOMIC DNA]</scope>
    <source>
        <strain evidence="1">cv. AL8/78</strain>
    </source>
</reference>
<protein>
    <submittedName>
        <fullName evidence="1">Uncharacterized protein</fullName>
    </submittedName>
</protein>
<dbReference type="EnsemblPlants" id="AET2Gv20683700.6">
    <property type="protein sequence ID" value="AET2Gv20683700.6"/>
    <property type="gene ID" value="AET2Gv20683700"/>
</dbReference>
<name>A0A453BZ66_AEGTS</name>
<proteinExistence type="predicted"/>
<organism evidence="1 2">
    <name type="scientific">Aegilops tauschii subsp. strangulata</name>
    <name type="common">Goatgrass</name>
    <dbReference type="NCBI Taxonomy" id="200361"/>
    <lineage>
        <taxon>Eukaryota</taxon>
        <taxon>Viridiplantae</taxon>
        <taxon>Streptophyta</taxon>
        <taxon>Embryophyta</taxon>
        <taxon>Tracheophyta</taxon>
        <taxon>Spermatophyta</taxon>
        <taxon>Magnoliopsida</taxon>
        <taxon>Liliopsida</taxon>
        <taxon>Poales</taxon>
        <taxon>Poaceae</taxon>
        <taxon>BOP clade</taxon>
        <taxon>Pooideae</taxon>
        <taxon>Triticodae</taxon>
        <taxon>Triticeae</taxon>
        <taxon>Triticinae</taxon>
        <taxon>Aegilops</taxon>
    </lineage>
</organism>
<dbReference type="Gramene" id="AET2Gv20683700.6">
    <property type="protein sequence ID" value="AET2Gv20683700.6"/>
    <property type="gene ID" value="AET2Gv20683700"/>
</dbReference>
<dbReference type="Gene3D" id="3.40.50.720">
    <property type="entry name" value="NAD(P)-binding Rossmann-like Domain"/>
    <property type="match status" value="1"/>
</dbReference>
<dbReference type="Proteomes" id="UP000015105">
    <property type="component" value="Chromosome 2D"/>
</dbReference>
<keyword evidence="2" id="KW-1185">Reference proteome</keyword>
<reference evidence="1" key="4">
    <citation type="submission" date="2019-03" db="UniProtKB">
        <authorList>
            <consortium name="EnsemblPlants"/>
        </authorList>
    </citation>
    <scope>IDENTIFICATION</scope>
</reference>
<sequence length="81" mass="9416">QTLIVQTLLKPVLFIHSLDLVQNKWQVLSEYRSRGLDFVMQAINEPTYLEDLTGLTDLMKCTDISQVEWVDEVKDDEFADI</sequence>
<evidence type="ECO:0000313" key="1">
    <source>
        <dbReference type="EnsemblPlants" id="AET2Gv20683700.6"/>
    </source>
</evidence>
<evidence type="ECO:0000313" key="2">
    <source>
        <dbReference type="Proteomes" id="UP000015105"/>
    </source>
</evidence>
<dbReference type="AlphaFoldDB" id="A0A453BZ66"/>
<reference evidence="2" key="1">
    <citation type="journal article" date="2014" name="Science">
        <title>Ancient hybridizations among the ancestral genomes of bread wheat.</title>
        <authorList>
            <consortium name="International Wheat Genome Sequencing Consortium,"/>
            <person name="Marcussen T."/>
            <person name="Sandve S.R."/>
            <person name="Heier L."/>
            <person name="Spannagl M."/>
            <person name="Pfeifer M."/>
            <person name="Jakobsen K.S."/>
            <person name="Wulff B.B."/>
            <person name="Steuernagel B."/>
            <person name="Mayer K.F."/>
            <person name="Olsen O.A."/>
        </authorList>
    </citation>
    <scope>NUCLEOTIDE SEQUENCE [LARGE SCALE GENOMIC DNA]</scope>
    <source>
        <strain evidence="2">cv. AL8/78</strain>
    </source>
</reference>
<reference evidence="2" key="2">
    <citation type="journal article" date="2017" name="Nat. Plants">
        <title>The Aegilops tauschii genome reveals multiple impacts of transposons.</title>
        <authorList>
            <person name="Zhao G."/>
            <person name="Zou C."/>
            <person name="Li K."/>
            <person name="Wang K."/>
            <person name="Li T."/>
            <person name="Gao L."/>
            <person name="Zhang X."/>
            <person name="Wang H."/>
            <person name="Yang Z."/>
            <person name="Liu X."/>
            <person name="Jiang W."/>
            <person name="Mao L."/>
            <person name="Kong X."/>
            <person name="Jiao Y."/>
            <person name="Jia J."/>
        </authorList>
    </citation>
    <scope>NUCLEOTIDE SEQUENCE [LARGE SCALE GENOMIC DNA]</scope>
    <source>
        <strain evidence="2">cv. AL8/78</strain>
    </source>
</reference>
<reference evidence="1" key="3">
    <citation type="journal article" date="2017" name="Nature">
        <title>Genome sequence of the progenitor of the wheat D genome Aegilops tauschii.</title>
        <authorList>
            <person name="Luo M.C."/>
            <person name="Gu Y.Q."/>
            <person name="Puiu D."/>
            <person name="Wang H."/>
            <person name="Twardziok S.O."/>
            <person name="Deal K.R."/>
            <person name="Huo N."/>
            <person name="Zhu T."/>
            <person name="Wang L."/>
            <person name="Wang Y."/>
            <person name="McGuire P.E."/>
            <person name="Liu S."/>
            <person name="Long H."/>
            <person name="Ramasamy R.K."/>
            <person name="Rodriguez J.C."/>
            <person name="Van S.L."/>
            <person name="Yuan L."/>
            <person name="Wang Z."/>
            <person name="Xia Z."/>
            <person name="Xiao L."/>
            <person name="Anderson O.D."/>
            <person name="Ouyang S."/>
            <person name="Liang Y."/>
            <person name="Zimin A.V."/>
            <person name="Pertea G."/>
            <person name="Qi P."/>
            <person name="Bennetzen J.L."/>
            <person name="Dai X."/>
            <person name="Dawson M.W."/>
            <person name="Muller H.G."/>
            <person name="Kugler K."/>
            <person name="Rivarola-Duarte L."/>
            <person name="Spannagl M."/>
            <person name="Mayer K.F.X."/>
            <person name="Lu F.H."/>
            <person name="Bevan M.W."/>
            <person name="Leroy P."/>
            <person name="Li P."/>
            <person name="You F.M."/>
            <person name="Sun Q."/>
            <person name="Liu Z."/>
            <person name="Lyons E."/>
            <person name="Wicker T."/>
            <person name="Salzberg S.L."/>
            <person name="Devos K.M."/>
            <person name="Dvorak J."/>
        </authorList>
    </citation>
    <scope>NUCLEOTIDE SEQUENCE [LARGE SCALE GENOMIC DNA]</scope>
    <source>
        <strain evidence="1">cv. AL8/78</strain>
    </source>
</reference>
<accession>A0A453BZ66</accession>